<evidence type="ECO:0000256" key="2">
    <source>
        <dbReference type="ARBA" id="ARBA00023157"/>
    </source>
</evidence>
<dbReference type="InterPro" id="IPR000675">
    <property type="entry name" value="Cutinase/axe"/>
</dbReference>
<dbReference type="Proteomes" id="UP000034680">
    <property type="component" value="Unassembled WGS sequence"/>
</dbReference>
<feature type="signal peptide" evidence="3">
    <location>
        <begin position="1"/>
        <end position="16"/>
    </location>
</feature>
<dbReference type="OrthoDB" id="2586582at2759"/>
<dbReference type="SUPFAM" id="SSF53474">
    <property type="entry name" value="alpha/beta-Hydrolases"/>
    <property type="match status" value="1"/>
</dbReference>
<accession>A0A0G2HW18</accession>
<dbReference type="STRING" id="1214573.A0A0G2HW18"/>
<keyword evidence="3" id="KW-0732">Signal</keyword>
<proteinExistence type="predicted"/>
<dbReference type="AlphaFoldDB" id="A0A0G2HW18"/>
<feature type="chain" id="PRO_5002545518" evidence="3">
    <location>
        <begin position="17"/>
        <end position="268"/>
    </location>
</feature>
<dbReference type="GO" id="GO:0052689">
    <property type="term" value="F:carboxylic ester hydrolase activity"/>
    <property type="evidence" value="ECO:0007669"/>
    <property type="project" value="UniProtKB-ARBA"/>
</dbReference>
<dbReference type="Gene3D" id="3.40.50.1820">
    <property type="entry name" value="alpha/beta hydrolase"/>
    <property type="match status" value="1"/>
</dbReference>
<sequence>MIRPLLLSGLAAAAAAQTTNTSSQACVSGNAVHLIVARASLEPPGLGVLANISTRVIEQLPGSDAEAVAYPATLDGYQNSEGQGVAAMTQLVNSYAQACPGSRMVLMGYSQGAQVTADTVCGSTVSGFAQTQPVSTAVTDKLAAIVLMGDPTHAVNQPYNEGTATKDGVFPRTDSSGCATVANKMVSFCNSGDTFCDSGQNLTVHLSYVQDNGTSAVNFITEKVKAGAGSSNSSTGSGTVTTNAASRGVAAPPVGFALLAGAARMLAV</sequence>
<keyword evidence="2" id="KW-1015">Disulfide bond</keyword>
<evidence type="ECO:0000313" key="4">
    <source>
        <dbReference type="EMBL" id="KKY32225.1"/>
    </source>
</evidence>
<dbReference type="PANTHER" id="PTHR33630:SF9">
    <property type="entry name" value="CUTINASE 4"/>
    <property type="match status" value="1"/>
</dbReference>
<keyword evidence="1" id="KW-0378">Hydrolase</keyword>
<keyword evidence="5" id="KW-1185">Reference proteome</keyword>
<dbReference type="PANTHER" id="PTHR33630">
    <property type="entry name" value="CUTINASE RV1984C-RELATED-RELATED"/>
    <property type="match status" value="1"/>
</dbReference>
<gene>
    <name evidence="4" type="ORF">UCDDA912_g07840</name>
</gene>
<name>A0A0G2HW18_9PEZI</name>
<evidence type="ECO:0000313" key="5">
    <source>
        <dbReference type="Proteomes" id="UP000034680"/>
    </source>
</evidence>
<reference evidence="4 5" key="2">
    <citation type="submission" date="2015-05" db="EMBL/GenBank/DDBJ databases">
        <authorList>
            <person name="Morales-Cruz A."/>
            <person name="Amrine K.C."/>
            <person name="Cantu D."/>
        </authorList>
    </citation>
    <scope>NUCLEOTIDE SEQUENCE [LARGE SCALE GENOMIC DNA]</scope>
    <source>
        <strain evidence="4">DA912</strain>
    </source>
</reference>
<organism evidence="4 5">
    <name type="scientific">Diaporthe ampelina</name>
    <dbReference type="NCBI Taxonomy" id="1214573"/>
    <lineage>
        <taxon>Eukaryota</taxon>
        <taxon>Fungi</taxon>
        <taxon>Dikarya</taxon>
        <taxon>Ascomycota</taxon>
        <taxon>Pezizomycotina</taxon>
        <taxon>Sordariomycetes</taxon>
        <taxon>Sordariomycetidae</taxon>
        <taxon>Diaporthales</taxon>
        <taxon>Diaporthaceae</taxon>
        <taxon>Diaporthe</taxon>
    </lineage>
</organism>
<evidence type="ECO:0000256" key="1">
    <source>
        <dbReference type="ARBA" id="ARBA00022801"/>
    </source>
</evidence>
<dbReference type="EMBL" id="LCUC01000333">
    <property type="protein sequence ID" value="KKY32225.1"/>
    <property type="molecule type" value="Genomic_DNA"/>
</dbReference>
<dbReference type="InterPro" id="IPR029058">
    <property type="entry name" value="AB_hydrolase_fold"/>
</dbReference>
<dbReference type="Pfam" id="PF01083">
    <property type="entry name" value="Cutinase"/>
    <property type="match status" value="1"/>
</dbReference>
<dbReference type="PROSITE" id="PS51257">
    <property type="entry name" value="PROKAR_LIPOPROTEIN"/>
    <property type="match status" value="1"/>
</dbReference>
<evidence type="ECO:0000256" key="3">
    <source>
        <dbReference type="SAM" id="SignalP"/>
    </source>
</evidence>
<dbReference type="SMART" id="SM01110">
    <property type="entry name" value="Cutinase"/>
    <property type="match status" value="1"/>
</dbReference>
<comment type="caution">
    <text evidence="4">The sequence shown here is derived from an EMBL/GenBank/DDBJ whole genome shotgun (WGS) entry which is preliminary data.</text>
</comment>
<reference evidence="4 5" key="1">
    <citation type="submission" date="2015-05" db="EMBL/GenBank/DDBJ databases">
        <title>Distinctive expansion of gene families associated with plant cell wall degradation and secondary metabolism in the genomes of grapevine trunk pathogens.</title>
        <authorList>
            <person name="Lawrence D.P."/>
            <person name="Travadon R."/>
            <person name="Rolshausen P.E."/>
            <person name="Baumgartner K."/>
        </authorList>
    </citation>
    <scope>NUCLEOTIDE SEQUENCE [LARGE SCALE GENOMIC DNA]</scope>
    <source>
        <strain evidence="4">DA912</strain>
    </source>
</reference>
<protein>
    <submittedName>
        <fullName evidence="4">Putative carbohydrate esterase family 5 protein</fullName>
    </submittedName>
</protein>